<proteinExistence type="predicted"/>
<accession>A0A9D4MT14</accession>
<gene>
    <name evidence="1" type="ORF">DPMN_007063</name>
</gene>
<reference evidence="1" key="1">
    <citation type="journal article" date="2019" name="bioRxiv">
        <title>The Genome of the Zebra Mussel, Dreissena polymorpha: A Resource for Invasive Species Research.</title>
        <authorList>
            <person name="McCartney M.A."/>
            <person name="Auch B."/>
            <person name="Kono T."/>
            <person name="Mallez S."/>
            <person name="Zhang Y."/>
            <person name="Obille A."/>
            <person name="Becker A."/>
            <person name="Abrahante J.E."/>
            <person name="Garbe J."/>
            <person name="Badalamenti J.P."/>
            <person name="Herman A."/>
            <person name="Mangelson H."/>
            <person name="Liachko I."/>
            <person name="Sullivan S."/>
            <person name="Sone E.D."/>
            <person name="Koren S."/>
            <person name="Silverstein K.A.T."/>
            <person name="Beckman K.B."/>
            <person name="Gohl D.M."/>
        </authorList>
    </citation>
    <scope>NUCLEOTIDE SEQUENCE</scope>
    <source>
        <strain evidence="1">Duluth1</strain>
        <tissue evidence="1">Whole animal</tissue>
    </source>
</reference>
<protein>
    <submittedName>
        <fullName evidence="1">Uncharacterized protein</fullName>
    </submittedName>
</protein>
<reference evidence="1" key="2">
    <citation type="submission" date="2020-11" db="EMBL/GenBank/DDBJ databases">
        <authorList>
            <person name="McCartney M.A."/>
            <person name="Auch B."/>
            <person name="Kono T."/>
            <person name="Mallez S."/>
            <person name="Becker A."/>
            <person name="Gohl D.M."/>
            <person name="Silverstein K.A.T."/>
            <person name="Koren S."/>
            <person name="Bechman K.B."/>
            <person name="Herman A."/>
            <person name="Abrahante J.E."/>
            <person name="Garbe J."/>
        </authorList>
    </citation>
    <scope>NUCLEOTIDE SEQUENCE</scope>
    <source>
        <strain evidence="1">Duluth1</strain>
        <tissue evidence="1">Whole animal</tissue>
    </source>
</reference>
<evidence type="ECO:0000313" key="1">
    <source>
        <dbReference type="EMBL" id="KAH3883113.1"/>
    </source>
</evidence>
<name>A0A9D4MT14_DREPO</name>
<comment type="caution">
    <text evidence="1">The sequence shown here is derived from an EMBL/GenBank/DDBJ whole genome shotgun (WGS) entry which is preliminary data.</text>
</comment>
<dbReference type="AlphaFoldDB" id="A0A9D4MT14"/>
<evidence type="ECO:0000313" key="2">
    <source>
        <dbReference type="Proteomes" id="UP000828390"/>
    </source>
</evidence>
<dbReference type="Proteomes" id="UP000828390">
    <property type="component" value="Unassembled WGS sequence"/>
</dbReference>
<sequence length="68" mass="7588">MRATSDQVQLRQLFSSTAIDALGVGFVVPSTSFRREHIALLESAFAEDLVSSCWEELDQFIEGIMSLH</sequence>
<keyword evidence="2" id="KW-1185">Reference proteome</keyword>
<organism evidence="1 2">
    <name type="scientific">Dreissena polymorpha</name>
    <name type="common">Zebra mussel</name>
    <name type="synonym">Mytilus polymorpha</name>
    <dbReference type="NCBI Taxonomy" id="45954"/>
    <lineage>
        <taxon>Eukaryota</taxon>
        <taxon>Metazoa</taxon>
        <taxon>Spiralia</taxon>
        <taxon>Lophotrochozoa</taxon>
        <taxon>Mollusca</taxon>
        <taxon>Bivalvia</taxon>
        <taxon>Autobranchia</taxon>
        <taxon>Heteroconchia</taxon>
        <taxon>Euheterodonta</taxon>
        <taxon>Imparidentia</taxon>
        <taxon>Neoheterodontei</taxon>
        <taxon>Myida</taxon>
        <taxon>Dreissenoidea</taxon>
        <taxon>Dreissenidae</taxon>
        <taxon>Dreissena</taxon>
    </lineage>
</organism>
<dbReference type="EMBL" id="JAIWYP010000001">
    <property type="protein sequence ID" value="KAH3883113.1"/>
    <property type="molecule type" value="Genomic_DNA"/>
</dbReference>